<evidence type="ECO:0000313" key="3">
    <source>
        <dbReference type="Proteomes" id="UP000018936"/>
    </source>
</evidence>
<gene>
    <name evidence="2" type="ORF">L345_11328</name>
</gene>
<feature type="coiled-coil region" evidence="1">
    <location>
        <begin position="40"/>
        <end position="88"/>
    </location>
</feature>
<proteinExistence type="predicted"/>
<dbReference type="EMBL" id="AZIM01003003">
    <property type="protein sequence ID" value="ETE62914.1"/>
    <property type="molecule type" value="Genomic_DNA"/>
</dbReference>
<dbReference type="AlphaFoldDB" id="V8NKV5"/>
<keyword evidence="1" id="KW-0175">Coiled coil</keyword>
<sequence length="102" mass="11804">MWRCNVRDPIPALENSRTAVPLILRLAILKVNAGVCLLEARMLENARKQLQEKFLKVQSQLLEENQKCEQQEAMVKHLQKHVKLLTNESRAKQRPGSLFLCK</sequence>
<reference evidence="2 3" key="1">
    <citation type="journal article" date="2013" name="Proc. Natl. Acad. Sci. U.S.A.">
        <title>The king cobra genome reveals dynamic gene evolution and adaptation in the snake venom system.</title>
        <authorList>
            <person name="Vonk F.J."/>
            <person name="Casewell N.R."/>
            <person name="Henkel C.V."/>
            <person name="Heimberg A.M."/>
            <person name="Jansen H.J."/>
            <person name="McCleary R.J."/>
            <person name="Kerkkamp H.M."/>
            <person name="Vos R.A."/>
            <person name="Guerreiro I."/>
            <person name="Calvete J.J."/>
            <person name="Wuster W."/>
            <person name="Woods A.E."/>
            <person name="Logan J.M."/>
            <person name="Harrison R.A."/>
            <person name="Castoe T.A."/>
            <person name="de Koning A.P."/>
            <person name="Pollock D.D."/>
            <person name="Yandell M."/>
            <person name="Calderon D."/>
            <person name="Renjifo C."/>
            <person name="Currier R.B."/>
            <person name="Salgado D."/>
            <person name="Pla D."/>
            <person name="Sanz L."/>
            <person name="Hyder A.S."/>
            <person name="Ribeiro J.M."/>
            <person name="Arntzen J.W."/>
            <person name="van den Thillart G.E."/>
            <person name="Boetzer M."/>
            <person name="Pirovano W."/>
            <person name="Dirks R.P."/>
            <person name="Spaink H.P."/>
            <person name="Duboule D."/>
            <person name="McGlinn E."/>
            <person name="Kini R.M."/>
            <person name="Richardson M.K."/>
        </authorList>
    </citation>
    <scope>NUCLEOTIDE SEQUENCE</scope>
    <source>
        <tissue evidence="2">Blood</tissue>
    </source>
</reference>
<organism evidence="2 3">
    <name type="scientific">Ophiophagus hannah</name>
    <name type="common">King cobra</name>
    <name type="synonym">Naja hannah</name>
    <dbReference type="NCBI Taxonomy" id="8665"/>
    <lineage>
        <taxon>Eukaryota</taxon>
        <taxon>Metazoa</taxon>
        <taxon>Chordata</taxon>
        <taxon>Craniata</taxon>
        <taxon>Vertebrata</taxon>
        <taxon>Euteleostomi</taxon>
        <taxon>Lepidosauria</taxon>
        <taxon>Squamata</taxon>
        <taxon>Bifurcata</taxon>
        <taxon>Unidentata</taxon>
        <taxon>Episquamata</taxon>
        <taxon>Toxicofera</taxon>
        <taxon>Serpentes</taxon>
        <taxon>Colubroidea</taxon>
        <taxon>Elapidae</taxon>
        <taxon>Elapinae</taxon>
        <taxon>Ophiophagus</taxon>
    </lineage>
</organism>
<comment type="caution">
    <text evidence="2">The sequence shown here is derived from an EMBL/GenBank/DDBJ whole genome shotgun (WGS) entry which is preliminary data.</text>
</comment>
<name>V8NKV5_OPHHA</name>
<evidence type="ECO:0000256" key="1">
    <source>
        <dbReference type="SAM" id="Coils"/>
    </source>
</evidence>
<feature type="non-terminal residue" evidence="2">
    <location>
        <position position="1"/>
    </location>
</feature>
<dbReference type="Proteomes" id="UP000018936">
    <property type="component" value="Unassembled WGS sequence"/>
</dbReference>
<keyword evidence="3" id="KW-1185">Reference proteome</keyword>
<protein>
    <submittedName>
        <fullName evidence="2">Uncharacterized protein</fullName>
    </submittedName>
</protein>
<evidence type="ECO:0000313" key="2">
    <source>
        <dbReference type="EMBL" id="ETE62914.1"/>
    </source>
</evidence>
<accession>V8NKV5</accession>